<feature type="domain" description="Carrier" evidence="3">
    <location>
        <begin position="1"/>
        <end position="76"/>
    </location>
</feature>
<dbReference type="InterPro" id="IPR020806">
    <property type="entry name" value="PKS_PP-bd"/>
</dbReference>
<evidence type="ECO:0000313" key="5">
    <source>
        <dbReference type="Proteomes" id="UP001370348"/>
    </source>
</evidence>
<dbReference type="SUPFAM" id="SSF47336">
    <property type="entry name" value="ACP-like"/>
    <property type="match status" value="1"/>
</dbReference>
<keyword evidence="2" id="KW-0597">Phosphoprotein</keyword>
<gene>
    <name evidence="4" type="ORF">LZC94_20500</name>
</gene>
<proteinExistence type="predicted"/>
<dbReference type="SMART" id="SM00823">
    <property type="entry name" value="PKS_PP"/>
    <property type="match status" value="1"/>
</dbReference>
<dbReference type="Proteomes" id="UP001370348">
    <property type="component" value="Chromosome"/>
</dbReference>
<protein>
    <submittedName>
        <fullName evidence="4">Acyl carrier protein</fullName>
    </submittedName>
</protein>
<dbReference type="Pfam" id="PF00550">
    <property type="entry name" value="PP-binding"/>
    <property type="match status" value="1"/>
</dbReference>
<keyword evidence="1" id="KW-0596">Phosphopantetheine</keyword>
<dbReference type="RefSeq" id="WP_394829199.1">
    <property type="nucleotide sequence ID" value="NZ_CP089984.1"/>
</dbReference>
<organism evidence="4 5">
    <name type="scientific">Pendulispora albinea</name>
    <dbReference type="NCBI Taxonomy" id="2741071"/>
    <lineage>
        <taxon>Bacteria</taxon>
        <taxon>Pseudomonadati</taxon>
        <taxon>Myxococcota</taxon>
        <taxon>Myxococcia</taxon>
        <taxon>Myxococcales</taxon>
        <taxon>Sorangiineae</taxon>
        <taxon>Pendulisporaceae</taxon>
        <taxon>Pendulispora</taxon>
    </lineage>
</organism>
<evidence type="ECO:0000256" key="1">
    <source>
        <dbReference type="ARBA" id="ARBA00022450"/>
    </source>
</evidence>
<reference evidence="4 5" key="1">
    <citation type="submission" date="2021-12" db="EMBL/GenBank/DDBJ databases">
        <title>Discovery of the Pendulisporaceae a myxobacterial family with distinct sporulation behavior and unique specialized metabolism.</title>
        <authorList>
            <person name="Garcia R."/>
            <person name="Popoff A."/>
            <person name="Bader C.D."/>
            <person name="Loehr J."/>
            <person name="Walesch S."/>
            <person name="Walt C."/>
            <person name="Boldt J."/>
            <person name="Bunk B."/>
            <person name="Haeckl F.J.F.P.J."/>
            <person name="Gunesch A.P."/>
            <person name="Birkelbach J."/>
            <person name="Nuebel U."/>
            <person name="Pietschmann T."/>
            <person name="Bach T."/>
            <person name="Mueller R."/>
        </authorList>
    </citation>
    <scope>NUCLEOTIDE SEQUENCE [LARGE SCALE GENOMIC DNA]</scope>
    <source>
        <strain evidence="4 5">MSr11954</strain>
    </source>
</reference>
<accession>A0ABZ2MAQ9</accession>
<dbReference type="InterPro" id="IPR036736">
    <property type="entry name" value="ACP-like_sf"/>
</dbReference>
<dbReference type="InterPro" id="IPR009081">
    <property type="entry name" value="PP-bd_ACP"/>
</dbReference>
<dbReference type="EMBL" id="CP089984">
    <property type="protein sequence ID" value="WXB19594.1"/>
    <property type="molecule type" value="Genomic_DNA"/>
</dbReference>
<dbReference type="PROSITE" id="PS50075">
    <property type="entry name" value="CARRIER"/>
    <property type="match status" value="1"/>
</dbReference>
<name>A0ABZ2MAQ9_9BACT</name>
<evidence type="ECO:0000313" key="4">
    <source>
        <dbReference type="EMBL" id="WXB19594.1"/>
    </source>
</evidence>
<dbReference type="Gene3D" id="1.10.1200.10">
    <property type="entry name" value="ACP-like"/>
    <property type="match status" value="1"/>
</dbReference>
<keyword evidence="5" id="KW-1185">Reference proteome</keyword>
<sequence>MTSRNHVTRLFAAAEIHISESELDDSRPLAQQGFDSLDMVNLLFQIEQTYQVSISPEDASHLRSIRDLVDYIAAHGNAGATT</sequence>
<evidence type="ECO:0000256" key="2">
    <source>
        <dbReference type="ARBA" id="ARBA00022553"/>
    </source>
</evidence>
<evidence type="ECO:0000259" key="3">
    <source>
        <dbReference type="PROSITE" id="PS50075"/>
    </source>
</evidence>